<evidence type="ECO:0000256" key="6">
    <source>
        <dbReference type="ARBA" id="ARBA00023225"/>
    </source>
</evidence>
<feature type="domain" description="Flagellar assembly protein FliH/Type III secretion system HrpE" evidence="7">
    <location>
        <begin position="134"/>
        <end position="255"/>
    </location>
</feature>
<keyword evidence="3" id="KW-0813">Transport</keyword>
<dbReference type="GO" id="GO:0005829">
    <property type="term" value="C:cytosol"/>
    <property type="evidence" value="ECO:0007669"/>
    <property type="project" value="TreeGrafter"/>
</dbReference>
<dbReference type="GO" id="GO:0015031">
    <property type="term" value="P:protein transport"/>
    <property type="evidence" value="ECO:0007669"/>
    <property type="project" value="UniProtKB-KW"/>
</dbReference>
<comment type="caution">
    <text evidence="8">The sequence shown here is derived from an EMBL/GenBank/DDBJ whole genome shotgun (WGS) entry which is preliminary data.</text>
</comment>
<dbReference type="PANTHER" id="PTHR34982">
    <property type="entry name" value="YOP PROTEINS TRANSLOCATION PROTEIN L"/>
    <property type="match status" value="1"/>
</dbReference>
<evidence type="ECO:0000256" key="2">
    <source>
        <dbReference type="ARBA" id="ARBA00006602"/>
    </source>
</evidence>
<evidence type="ECO:0000313" key="8">
    <source>
        <dbReference type="EMBL" id="MPW24793.1"/>
    </source>
</evidence>
<dbReference type="PANTHER" id="PTHR34982:SF1">
    <property type="entry name" value="FLAGELLAR ASSEMBLY PROTEIN FLIH"/>
    <property type="match status" value="1"/>
</dbReference>
<proteinExistence type="inferred from homology"/>
<dbReference type="GO" id="GO:0044781">
    <property type="term" value="P:bacterial-type flagellum organization"/>
    <property type="evidence" value="ECO:0007669"/>
    <property type="project" value="UniProtKB-KW"/>
</dbReference>
<keyword evidence="6" id="KW-1006">Bacterial flagellum protein export</keyword>
<evidence type="ECO:0000256" key="3">
    <source>
        <dbReference type="ARBA" id="ARBA00022448"/>
    </source>
</evidence>
<evidence type="ECO:0000259" key="7">
    <source>
        <dbReference type="Pfam" id="PF02108"/>
    </source>
</evidence>
<name>A0A6A7K6Q1_9FIRM</name>
<comment type="function">
    <text evidence="1">Needed for flagellar regrowth and assembly.</text>
</comment>
<evidence type="ECO:0000313" key="9">
    <source>
        <dbReference type="Proteomes" id="UP000440004"/>
    </source>
</evidence>
<dbReference type="Proteomes" id="UP000440004">
    <property type="component" value="Unassembled WGS sequence"/>
</dbReference>
<accession>A0A6A7K6Q1</accession>
<evidence type="ECO:0000256" key="4">
    <source>
        <dbReference type="ARBA" id="ARBA00022795"/>
    </source>
</evidence>
<comment type="similarity">
    <text evidence="2">Belongs to the FliH family.</text>
</comment>
<protein>
    <recommendedName>
        <fullName evidence="7">Flagellar assembly protein FliH/Type III secretion system HrpE domain-containing protein</fullName>
    </recommendedName>
</protein>
<evidence type="ECO:0000256" key="1">
    <source>
        <dbReference type="ARBA" id="ARBA00003041"/>
    </source>
</evidence>
<keyword evidence="5" id="KW-0653">Protein transport</keyword>
<keyword evidence="9" id="KW-1185">Reference proteome</keyword>
<dbReference type="AlphaFoldDB" id="A0A6A7K6Q1"/>
<keyword evidence="4" id="KW-1005">Bacterial flagellum biogenesis</keyword>
<sequence>MKLAKSLSEGVIKIPLSYKIIKNCNISCVEEDTSLIDTKLDYFQQEVTMPTNALPQEDDGCEININDIQNEIRKEIYAEIEEIKENIINQAIEEAQELQGKSEEKGYQIGFKLGYEQAVKEAQEEALTIKNNALSMIEQANRYVANYYTDNRVKIIQLAADMAESIVHNTINTSSENIVMLIKPILQQYGKKENIIITCHPDNIDYIRANLHPMESICPDSKFVLIEDFNLEKNGCIIENEHQIIDLQVKKQIEDILEEIKNLE</sequence>
<gene>
    <name evidence="8" type="ORF">GC105_03180</name>
</gene>
<dbReference type="EMBL" id="WHNX01000004">
    <property type="protein sequence ID" value="MPW24793.1"/>
    <property type="molecule type" value="Genomic_DNA"/>
</dbReference>
<reference evidence="8 9" key="1">
    <citation type="submission" date="2019-10" db="EMBL/GenBank/DDBJ databases">
        <title>Alkalibaculum tamaniensis sp.nov., a new alkaliphilic acetogen, isolated on methoxylated aromatics from a mud volcano.</title>
        <authorList>
            <person name="Khomyakova M.A."/>
            <person name="Merkel A.Y."/>
            <person name="Bonch-Osmolovskaya E.A."/>
            <person name="Slobodkin A.I."/>
        </authorList>
    </citation>
    <scope>NUCLEOTIDE SEQUENCE [LARGE SCALE GENOMIC DNA]</scope>
    <source>
        <strain evidence="8 9">M08DMB</strain>
    </source>
</reference>
<dbReference type="InterPro" id="IPR051472">
    <property type="entry name" value="T3SS_Stator/FliH"/>
</dbReference>
<dbReference type="RefSeq" id="WP_152801619.1">
    <property type="nucleotide sequence ID" value="NZ_WHNX01000004.1"/>
</dbReference>
<evidence type="ECO:0000256" key="5">
    <source>
        <dbReference type="ARBA" id="ARBA00022927"/>
    </source>
</evidence>
<dbReference type="InterPro" id="IPR018035">
    <property type="entry name" value="Flagellar_FliH/T3SS_HrpE"/>
</dbReference>
<organism evidence="8 9">
    <name type="scientific">Alkalibaculum sporogenes</name>
    <dbReference type="NCBI Taxonomy" id="2655001"/>
    <lineage>
        <taxon>Bacteria</taxon>
        <taxon>Bacillati</taxon>
        <taxon>Bacillota</taxon>
        <taxon>Clostridia</taxon>
        <taxon>Eubacteriales</taxon>
        <taxon>Eubacteriaceae</taxon>
        <taxon>Alkalibaculum</taxon>
    </lineage>
</organism>
<dbReference type="Pfam" id="PF02108">
    <property type="entry name" value="FliH"/>
    <property type="match status" value="1"/>
</dbReference>